<dbReference type="PANTHER" id="PTHR33392">
    <property type="entry name" value="POLYISOPRENYL-TEICHOIC ACID--PEPTIDOGLYCAN TEICHOIC ACID TRANSFERASE TAGU"/>
    <property type="match status" value="1"/>
</dbReference>
<dbReference type="NCBIfam" id="TIGR00350">
    <property type="entry name" value="lytR_cpsA_psr"/>
    <property type="match status" value="1"/>
</dbReference>
<feature type="transmembrane region" description="Helical" evidence="2">
    <location>
        <begin position="58"/>
        <end position="78"/>
    </location>
</feature>
<feature type="transmembrane region" description="Helical" evidence="2">
    <location>
        <begin position="90"/>
        <end position="110"/>
    </location>
</feature>
<feature type="domain" description="Cell envelope-related transcriptional attenuator" evidence="3">
    <location>
        <begin position="265"/>
        <end position="408"/>
    </location>
</feature>
<gene>
    <name evidence="4" type="ORF">H8692_09810</name>
</gene>
<evidence type="ECO:0000256" key="1">
    <source>
        <dbReference type="ARBA" id="ARBA00006068"/>
    </source>
</evidence>
<name>A0A926E9S6_9FIRM</name>
<sequence length="499" mass="55729">MRSDNYQKNNIPAKAGKTKSKIKILPGTPGLTVLLVAFLLIEVTFMSMLTILNILPTLYNIIILIVLIALAVLVFKLLACRKEVTKQRKVGVIISALMIVLLGIGCFYLFNTYSAFSKMSDEDKQYEDFHVVALKDGSYKNVKDIDGKTIFTNVSTSATYDKAQEKLKEEADVKYKEAGGYMQLKSVLIDEKNKEHDELIFISGNNYEMICEDVEDFEKRTRIVHTVSVEIENKDIAKRVGITQEPFNIYISGIDTFGGISKVSRSDVNMIMTVDPVDKKILLTSIPRDMYVDLHSYKAKDKLTHSGIYGVGETVETVEDWLGIDINYYIRVNFTSLEDIVDAIGGVDVESPYAFKSSVSKYSYSEGINHLDGEAALFFARERKSFEEGDQERIKNQQRVLKGILNKITGSTAILTGYTKILDTVGDQIQTNMSQSDIGSLVKMQLEDIGGWSIETTAIKGTGTNASTYSMGSRQLYVVIPDESSVKDAQMKINEMTGK</sequence>
<dbReference type="Gene3D" id="3.40.190.10">
    <property type="entry name" value="Periplasmic binding protein-like II"/>
    <property type="match status" value="1"/>
</dbReference>
<dbReference type="Pfam" id="PF03816">
    <property type="entry name" value="LytR_cpsA_psr"/>
    <property type="match status" value="1"/>
</dbReference>
<comment type="similarity">
    <text evidence="1">Belongs to the LytR/CpsA/Psr (LCP) family.</text>
</comment>
<dbReference type="AlphaFoldDB" id="A0A926E9S6"/>
<protein>
    <submittedName>
        <fullName evidence="4">LCP family protein</fullName>
    </submittedName>
</protein>
<dbReference type="PANTHER" id="PTHR33392:SF6">
    <property type="entry name" value="POLYISOPRENYL-TEICHOIC ACID--PEPTIDOGLYCAN TEICHOIC ACID TRANSFERASE TAGU"/>
    <property type="match status" value="1"/>
</dbReference>
<dbReference type="Proteomes" id="UP000610862">
    <property type="component" value="Unassembled WGS sequence"/>
</dbReference>
<accession>A0A926E9S6</accession>
<dbReference type="InterPro" id="IPR004474">
    <property type="entry name" value="LytR_CpsA_psr"/>
</dbReference>
<evidence type="ECO:0000313" key="4">
    <source>
        <dbReference type="EMBL" id="MBC8569050.1"/>
    </source>
</evidence>
<dbReference type="RefSeq" id="WP_187525605.1">
    <property type="nucleotide sequence ID" value="NZ_JACRTA010000003.1"/>
</dbReference>
<evidence type="ECO:0000313" key="5">
    <source>
        <dbReference type="Proteomes" id="UP000610862"/>
    </source>
</evidence>
<dbReference type="Gene3D" id="3.40.630.190">
    <property type="entry name" value="LCP protein"/>
    <property type="match status" value="1"/>
</dbReference>
<organism evidence="4 5">
    <name type="scientific">Lentihominibacter hominis</name>
    <dbReference type="NCBI Taxonomy" id="2763645"/>
    <lineage>
        <taxon>Bacteria</taxon>
        <taxon>Bacillati</taxon>
        <taxon>Bacillota</taxon>
        <taxon>Clostridia</taxon>
        <taxon>Peptostreptococcales</taxon>
        <taxon>Anaerovoracaceae</taxon>
        <taxon>Lentihominibacter</taxon>
    </lineage>
</organism>
<proteinExistence type="inferred from homology"/>
<reference evidence="4" key="1">
    <citation type="submission" date="2020-08" db="EMBL/GenBank/DDBJ databases">
        <title>Genome public.</title>
        <authorList>
            <person name="Liu C."/>
            <person name="Sun Q."/>
        </authorList>
    </citation>
    <scope>NUCLEOTIDE SEQUENCE</scope>
    <source>
        <strain evidence="4">NSJ-24</strain>
    </source>
</reference>
<dbReference type="EMBL" id="JACRTA010000003">
    <property type="protein sequence ID" value="MBC8569050.1"/>
    <property type="molecule type" value="Genomic_DNA"/>
</dbReference>
<keyword evidence="2" id="KW-1133">Transmembrane helix</keyword>
<evidence type="ECO:0000256" key="2">
    <source>
        <dbReference type="SAM" id="Phobius"/>
    </source>
</evidence>
<feature type="transmembrane region" description="Helical" evidence="2">
    <location>
        <begin position="31"/>
        <end position="52"/>
    </location>
</feature>
<keyword evidence="2" id="KW-0472">Membrane</keyword>
<comment type="caution">
    <text evidence="4">The sequence shown here is derived from an EMBL/GenBank/DDBJ whole genome shotgun (WGS) entry which is preliminary data.</text>
</comment>
<evidence type="ECO:0000259" key="3">
    <source>
        <dbReference type="Pfam" id="PF03816"/>
    </source>
</evidence>
<keyword evidence="5" id="KW-1185">Reference proteome</keyword>
<dbReference type="InterPro" id="IPR050922">
    <property type="entry name" value="LytR/CpsA/Psr_CW_biosynth"/>
</dbReference>
<keyword evidence="2" id="KW-0812">Transmembrane</keyword>